<dbReference type="GO" id="GO:0006508">
    <property type="term" value="P:proteolysis"/>
    <property type="evidence" value="ECO:0007669"/>
    <property type="project" value="UniProtKB-KW"/>
</dbReference>
<keyword evidence="7" id="KW-1185">Reference proteome</keyword>
<dbReference type="RefSeq" id="YP_009225875.1">
    <property type="nucleotide sequence ID" value="NC_029098.1"/>
</dbReference>
<dbReference type="PANTHER" id="PTHR47053">
    <property type="entry name" value="MUREIN DD-ENDOPEPTIDASE MEPH-RELATED"/>
    <property type="match status" value="1"/>
</dbReference>
<organism evidence="6 7">
    <name type="scientific">Streptomyces phage Jay2Jay</name>
    <dbReference type="NCBI Taxonomy" id="1556290"/>
    <lineage>
        <taxon>Viruses</taxon>
        <taxon>Duplodnaviria</taxon>
        <taxon>Heunggongvirae</taxon>
        <taxon>Uroviricota</taxon>
        <taxon>Caudoviricetes</taxon>
        <taxon>Stanwilliamsviridae</taxon>
        <taxon>Boydwoodruffvirinae</taxon>
        <taxon>Samistivirus</taxon>
        <taxon>Samistivirus jay2jay</taxon>
    </lineage>
</organism>
<dbReference type="InterPro" id="IPR000064">
    <property type="entry name" value="NLP_P60_dom"/>
</dbReference>
<sequence>MYKSAIAAILVASAIVVATPGSSEAATLKSKALSVAKAQKGDRYLYGAEGPNAFDCSGLSWYSYKKSGKTLKRVANDQYNASKKISASAAQPGDLVFFKKSSGAKVFHMGIVSKKGYMVHANAGGYYGKKVIEEKIAPYWDKNFITVYGAVK</sequence>
<evidence type="ECO:0000313" key="6">
    <source>
        <dbReference type="EMBL" id="AIW02648.1"/>
    </source>
</evidence>
<evidence type="ECO:0000256" key="3">
    <source>
        <dbReference type="ARBA" id="ARBA00022801"/>
    </source>
</evidence>
<reference evidence="6 7" key="1">
    <citation type="submission" date="2014-09" db="EMBL/GenBank/DDBJ databases">
        <authorList>
            <person name="Gicewicz E.A."/>
            <person name="Hiryak K.M."/>
            <person name="Horoschock A.N."/>
            <person name="Kneeream E.R."/>
            <person name="Luchetta J."/>
            <person name="Mikolon A.R."/>
            <person name="Smith S.N."/>
            <person name="Svintozelskiy S."/>
            <person name="Yucha M.L."/>
            <person name="Manna D.P."/>
            <person name="Pidcock K.A."/>
            <person name="Laing C.E."/>
            <person name="Schaff J.E."/>
            <person name="Dashiell C.L."/>
            <person name="Macialek J.A."/>
            <person name="Anders K.R."/>
            <person name="Braun M.A."/>
            <person name="Delesalle V.A."/>
            <person name="Hughes L.E."/>
            <person name="Ware V.C."/>
            <person name="Bradley K.W."/>
            <person name="Barker L.P."/>
            <person name="Asai D.J."/>
            <person name="Bowman C.A."/>
            <person name="Russell D.A."/>
            <person name="Pope W.H."/>
            <person name="Jacobs-Sera D."/>
            <person name="Hendrix R.W."/>
            <person name="Hatfull G.F."/>
        </authorList>
    </citation>
    <scope>NUCLEOTIDE SEQUENCE [LARGE SCALE GENOMIC DNA]</scope>
</reference>
<dbReference type="GO" id="GO:0008234">
    <property type="term" value="F:cysteine-type peptidase activity"/>
    <property type="evidence" value="ECO:0007669"/>
    <property type="project" value="UniProtKB-KW"/>
</dbReference>
<dbReference type="SUPFAM" id="SSF54001">
    <property type="entry name" value="Cysteine proteinases"/>
    <property type="match status" value="1"/>
</dbReference>
<dbReference type="GeneID" id="26796918"/>
<accession>A0A0A0RLD4</accession>
<dbReference type="Gene3D" id="3.90.1720.10">
    <property type="entry name" value="endopeptidase domain like (from Nostoc punctiforme)"/>
    <property type="match status" value="1"/>
</dbReference>
<feature type="domain" description="NlpC/P60" evidence="5">
    <location>
        <begin position="26"/>
        <end position="151"/>
    </location>
</feature>
<gene>
    <name evidence="6" type="primary">189</name>
    <name evidence="6" type="ORF">PBI_JAY2JAY_189</name>
</gene>
<dbReference type="KEGG" id="vg:26796918"/>
<dbReference type="InterPro" id="IPR051202">
    <property type="entry name" value="Peptidase_C40"/>
</dbReference>
<dbReference type="InterPro" id="IPR038765">
    <property type="entry name" value="Papain-like_cys_pep_sf"/>
</dbReference>
<dbReference type="PANTHER" id="PTHR47053:SF1">
    <property type="entry name" value="MUREIN DD-ENDOPEPTIDASE MEPH-RELATED"/>
    <property type="match status" value="1"/>
</dbReference>
<keyword evidence="2" id="KW-0645">Protease</keyword>
<dbReference type="PROSITE" id="PS51935">
    <property type="entry name" value="NLPC_P60"/>
    <property type="match status" value="1"/>
</dbReference>
<keyword evidence="4" id="KW-0788">Thiol protease</keyword>
<evidence type="ECO:0000259" key="5">
    <source>
        <dbReference type="PROSITE" id="PS51935"/>
    </source>
</evidence>
<keyword evidence="3 6" id="KW-0378">Hydrolase</keyword>
<comment type="similarity">
    <text evidence="1">Belongs to the peptidase C40 family.</text>
</comment>
<name>A0A0A0RLD4_9CAUD</name>
<dbReference type="Proteomes" id="UP000030200">
    <property type="component" value="Segment"/>
</dbReference>
<proteinExistence type="inferred from homology"/>
<dbReference type="Pfam" id="PF00877">
    <property type="entry name" value="NLPC_P60"/>
    <property type="match status" value="1"/>
</dbReference>
<evidence type="ECO:0000256" key="1">
    <source>
        <dbReference type="ARBA" id="ARBA00007074"/>
    </source>
</evidence>
<dbReference type="OrthoDB" id="14667at10239"/>
<evidence type="ECO:0000256" key="2">
    <source>
        <dbReference type="ARBA" id="ARBA00022670"/>
    </source>
</evidence>
<evidence type="ECO:0000313" key="7">
    <source>
        <dbReference type="Proteomes" id="UP000030200"/>
    </source>
</evidence>
<dbReference type="EMBL" id="KM652554">
    <property type="protein sequence ID" value="AIW02648.1"/>
    <property type="molecule type" value="Genomic_DNA"/>
</dbReference>
<dbReference type="GO" id="GO:0001897">
    <property type="term" value="P:symbiont-mediated cytolysis of host cell"/>
    <property type="evidence" value="ECO:0007669"/>
    <property type="project" value="UniProtKB-ARBA"/>
</dbReference>
<protein>
    <submittedName>
        <fullName evidence="6">Hydrolase</fullName>
    </submittedName>
</protein>
<evidence type="ECO:0000256" key="4">
    <source>
        <dbReference type="ARBA" id="ARBA00022807"/>
    </source>
</evidence>